<name>Q7RCF3_PLAYO</name>
<gene>
    <name evidence="2" type="ORF">PY05831</name>
</gene>
<reference evidence="2 3" key="1">
    <citation type="journal article" date="2002" name="Nature">
        <title>Genome sequence and comparative analysis of the model rodent malaria parasite Plasmodium yoelii yoelii.</title>
        <authorList>
            <person name="Carlton J.M."/>
            <person name="Angiuoli S.V."/>
            <person name="Suh B.B."/>
            <person name="Kooij T.W."/>
            <person name="Pertea M."/>
            <person name="Silva J.C."/>
            <person name="Ermolaeva M.D."/>
            <person name="Allen J.E."/>
            <person name="Selengut J.D."/>
            <person name="Koo H.L."/>
            <person name="Peterson J.D."/>
            <person name="Pop M."/>
            <person name="Kosack D.S."/>
            <person name="Shumway M.F."/>
            <person name="Bidwell S.L."/>
            <person name="Shallom S.J."/>
            <person name="van Aken S.E."/>
            <person name="Riedmuller S.B."/>
            <person name="Feldblyum T.V."/>
            <person name="Cho J.K."/>
            <person name="Quackenbush J."/>
            <person name="Sedegah M."/>
            <person name="Shoaibi A."/>
            <person name="Cummings L.M."/>
            <person name="Florens L."/>
            <person name="Yates J.R."/>
            <person name="Raine J.D."/>
            <person name="Sinden R.E."/>
            <person name="Harris M.A."/>
            <person name="Cunningham D.A."/>
            <person name="Preiser P.R."/>
            <person name="Bergman L.W."/>
            <person name="Vaidya A.B."/>
            <person name="van Lin L.H."/>
            <person name="Janse C.J."/>
            <person name="Waters A.P."/>
            <person name="Smith H.O."/>
            <person name="White O.R."/>
            <person name="Salzberg S.L."/>
            <person name="Venter J.C."/>
            <person name="Fraser C.M."/>
            <person name="Hoffman S.L."/>
            <person name="Gardner M.J."/>
            <person name="Carucci D.J."/>
        </authorList>
    </citation>
    <scope>NUCLEOTIDE SEQUENCE [LARGE SCALE GENOMIC DNA]</scope>
    <source>
        <strain evidence="2 3">17XNL</strain>
    </source>
</reference>
<dbReference type="EMBL" id="AABL01001905">
    <property type="protein sequence ID" value="EAA17922.1"/>
    <property type="molecule type" value="Genomic_DNA"/>
</dbReference>
<organism evidence="2 3">
    <name type="scientific">Plasmodium yoelii yoelii</name>
    <dbReference type="NCBI Taxonomy" id="73239"/>
    <lineage>
        <taxon>Eukaryota</taxon>
        <taxon>Sar</taxon>
        <taxon>Alveolata</taxon>
        <taxon>Apicomplexa</taxon>
        <taxon>Aconoidasida</taxon>
        <taxon>Haemosporida</taxon>
        <taxon>Plasmodiidae</taxon>
        <taxon>Plasmodium</taxon>
        <taxon>Plasmodium (Vinckeia)</taxon>
    </lineage>
</organism>
<accession>Q7RCF3</accession>
<proteinExistence type="predicted"/>
<sequence length="37" mass="4400">MEPIFGLGLSIIFHLIFYNLNTNLIYVSSRMFNFEMN</sequence>
<comment type="caution">
    <text evidence="2">The sequence shown here is derived from an EMBL/GenBank/DDBJ whole genome shotgun (WGS) entry which is preliminary data.</text>
</comment>
<dbReference type="NCBIfam" id="TIGR01605">
    <property type="entry name" value="PYST-D"/>
    <property type="match status" value="1"/>
</dbReference>
<feature type="transmembrane region" description="Helical" evidence="1">
    <location>
        <begin position="6"/>
        <end position="27"/>
    </location>
</feature>
<keyword evidence="1" id="KW-1133">Transmembrane helix</keyword>
<keyword evidence="1" id="KW-0812">Transmembrane</keyword>
<evidence type="ECO:0000256" key="1">
    <source>
        <dbReference type="SAM" id="Phobius"/>
    </source>
</evidence>
<keyword evidence="3" id="KW-1185">Reference proteome</keyword>
<evidence type="ECO:0000313" key="2">
    <source>
        <dbReference type="EMBL" id="EAA17922.1"/>
    </source>
</evidence>
<protein>
    <submittedName>
        <fullName evidence="2">Uncharacterized protein</fullName>
    </submittedName>
</protein>
<evidence type="ECO:0000313" key="3">
    <source>
        <dbReference type="Proteomes" id="UP000008553"/>
    </source>
</evidence>
<dbReference type="AlphaFoldDB" id="Q7RCF3"/>
<keyword evidence="1" id="KW-0472">Membrane</keyword>
<dbReference type="InterPro" id="IPR006492">
    <property type="entry name" value="PYST_D"/>
</dbReference>
<dbReference type="InParanoid" id="Q7RCF3"/>
<dbReference type="Proteomes" id="UP000008553">
    <property type="component" value="Unassembled WGS sequence"/>
</dbReference>
<dbReference type="PaxDb" id="73239-Q7RCF3"/>